<dbReference type="Proteomes" id="UP000683360">
    <property type="component" value="Unassembled WGS sequence"/>
</dbReference>
<evidence type="ECO:0000313" key="6">
    <source>
        <dbReference type="Proteomes" id="UP000683360"/>
    </source>
</evidence>
<dbReference type="Pfam" id="PF12796">
    <property type="entry name" value="Ank_2"/>
    <property type="match status" value="2"/>
</dbReference>
<keyword evidence="2 3" id="KW-0040">ANK repeat</keyword>
<dbReference type="GO" id="GO:0004842">
    <property type="term" value="F:ubiquitin-protein transferase activity"/>
    <property type="evidence" value="ECO:0007669"/>
    <property type="project" value="TreeGrafter"/>
</dbReference>
<dbReference type="PANTHER" id="PTHR24171">
    <property type="entry name" value="ANKYRIN REPEAT DOMAIN-CONTAINING PROTEIN 39-RELATED"/>
    <property type="match status" value="1"/>
</dbReference>
<reference evidence="5" key="1">
    <citation type="submission" date="2021-03" db="EMBL/GenBank/DDBJ databases">
        <authorList>
            <person name="Bekaert M."/>
        </authorList>
    </citation>
    <scope>NUCLEOTIDE SEQUENCE</scope>
</reference>
<dbReference type="PROSITE" id="PS50088">
    <property type="entry name" value="ANK_REPEAT"/>
    <property type="match status" value="4"/>
</dbReference>
<dbReference type="PROSITE" id="PS50297">
    <property type="entry name" value="ANK_REP_REGION"/>
    <property type="match status" value="3"/>
</dbReference>
<dbReference type="SUPFAM" id="SSF48403">
    <property type="entry name" value="Ankyrin repeat"/>
    <property type="match status" value="1"/>
</dbReference>
<dbReference type="PRINTS" id="PR01415">
    <property type="entry name" value="ANKYRIN"/>
</dbReference>
<organism evidence="5 6">
    <name type="scientific">Mytilus edulis</name>
    <name type="common">Blue mussel</name>
    <dbReference type="NCBI Taxonomy" id="6550"/>
    <lineage>
        <taxon>Eukaryota</taxon>
        <taxon>Metazoa</taxon>
        <taxon>Spiralia</taxon>
        <taxon>Lophotrochozoa</taxon>
        <taxon>Mollusca</taxon>
        <taxon>Bivalvia</taxon>
        <taxon>Autobranchia</taxon>
        <taxon>Pteriomorphia</taxon>
        <taxon>Mytilida</taxon>
        <taxon>Mytiloidea</taxon>
        <taxon>Mytilidae</taxon>
        <taxon>Mytilinae</taxon>
        <taxon>Mytilus</taxon>
    </lineage>
</organism>
<evidence type="ECO:0000259" key="4">
    <source>
        <dbReference type="Pfam" id="PF20720"/>
    </source>
</evidence>
<feature type="domain" description="Novel STAND NTPase 3" evidence="4">
    <location>
        <begin position="288"/>
        <end position="416"/>
    </location>
</feature>
<keyword evidence="6" id="KW-1185">Reference proteome</keyword>
<name>A0A8S3VJJ9_MYTED</name>
<gene>
    <name evidence="5" type="ORF">MEDL_65239</name>
</gene>
<feature type="repeat" description="ANK" evidence="3">
    <location>
        <begin position="581"/>
        <end position="609"/>
    </location>
</feature>
<accession>A0A8S3VJJ9</accession>
<dbReference type="InterPro" id="IPR027417">
    <property type="entry name" value="P-loop_NTPase"/>
</dbReference>
<protein>
    <recommendedName>
        <fullName evidence="4">Novel STAND NTPase 3 domain-containing protein</fullName>
    </recommendedName>
</protein>
<dbReference type="GO" id="GO:0031436">
    <property type="term" value="C:BRCA1-BARD1 complex"/>
    <property type="evidence" value="ECO:0007669"/>
    <property type="project" value="TreeGrafter"/>
</dbReference>
<evidence type="ECO:0000313" key="5">
    <source>
        <dbReference type="EMBL" id="CAG2253724.1"/>
    </source>
</evidence>
<dbReference type="AlphaFoldDB" id="A0A8S3VJJ9"/>
<feature type="repeat" description="ANK" evidence="3">
    <location>
        <begin position="647"/>
        <end position="679"/>
    </location>
</feature>
<dbReference type="EMBL" id="CAJPWZ010003161">
    <property type="protein sequence ID" value="CAG2253724.1"/>
    <property type="molecule type" value="Genomic_DNA"/>
</dbReference>
<feature type="repeat" description="ANK" evidence="3">
    <location>
        <begin position="515"/>
        <end position="547"/>
    </location>
</feature>
<feature type="repeat" description="ANK" evidence="3">
    <location>
        <begin position="548"/>
        <end position="580"/>
    </location>
</feature>
<dbReference type="InterPro" id="IPR049050">
    <property type="entry name" value="nSTAND3"/>
</dbReference>
<dbReference type="InterPro" id="IPR002110">
    <property type="entry name" value="Ankyrin_rpt"/>
</dbReference>
<dbReference type="OrthoDB" id="6159699at2759"/>
<dbReference type="Gene3D" id="1.25.40.20">
    <property type="entry name" value="Ankyrin repeat-containing domain"/>
    <property type="match status" value="3"/>
</dbReference>
<sequence>MDEEPSNSIGLKRPIPQALKDEVAVIAAKRSCESAKPGDLDDNQKRWLVVGICLHSVLSPALRTYVGPIITALHNELIRFHKIDAQIYPNHLRNYPPTNVYLNYEAANNNKKKHGNQKAKYDYTITTAVDLSKLFMQTHMALYSGFDETCDSSALLGLIISIDKFAPVVKSDAENIRQNIRNPWAHCDFTVWDAGKYSNSFTLMQNLVKDLKLSLNEEKQIIEDMEKWKIHGSNDNIITIKKELQKVDTYLLNKIDQLEKDMNKGFLEIDERWVAHDITLKNQDKQLGEPGSGKSNLMHHVALKIHSNTNDSIIPCSEINDIINHFKEDKQQMFVLDDICGHFSSSLSDIEYLIKNEDKLKRMLKKGNTKIVATCRLDIYREEIFCKACTVFKSNIFNLSSAYSRKDKLKICAKYLTRSSIELLKELKVEFTPLMYNRRQTSFGTNASGKVLKCPLTHEEQFDSLPEKRYNDSCYNNDEEDNLAVNPLIKSCLRGYNDIARFFINIYDDIKNWYSFNTPLTAACCGGSEKIIKLLLQKGCDASQADGKGQTPLIAACERGNEKIVQLLINKGCNVNQINRMREAPLTAACQEGNLRIVQILIDKGCDVNYVVGMRQTPLTAACSGGNEKIVQLLIAKKCEVYQDDYMGQTPLIAACRGGHKKIVQLLIDKGCDVNEDGDRTGTPLTAAFSVGSKIRR</sequence>
<evidence type="ECO:0000256" key="2">
    <source>
        <dbReference type="ARBA" id="ARBA00023043"/>
    </source>
</evidence>
<dbReference type="GO" id="GO:0085020">
    <property type="term" value="P:protein K6-linked ubiquitination"/>
    <property type="evidence" value="ECO:0007669"/>
    <property type="project" value="TreeGrafter"/>
</dbReference>
<proteinExistence type="predicted"/>
<evidence type="ECO:0000256" key="3">
    <source>
        <dbReference type="PROSITE-ProRule" id="PRU00023"/>
    </source>
</evidence>
<dbReference type="SMART" id="SM00248">
    <property type="entry name" value="ANK"/>
    <property type="match status" value="6"/>
</dbReference>
<dbReference type="Pfam" id="PF20720">
    <property type="entry name" value="nSTAND3"/>
    <property type="match status" value="1"/>
</dbReference>
<dbReference type="SUPFAM" id="SSF52540">
    <property type="entry name" value="P-loop containing nucleoside triphosphate hydrolases"/>
    <property type="match status" value="1"/>
</dbReference>
<comment type="caution">
    <text evidence="5">The sequence shown here is derived from an EMBL/GenBank/DDBJ whole genome shotgun (WGS) entry which is preliminary data.</text>
</comment>
<evidence type="ECO:0000256" key="1">
    <source>
        <dbReference type="ARBA" id="ARBA00022737"/>
    </source>
</evidence>
<keyword evidence="1" id="KW-0677">Repeat</keyword>
<dbReference type="GO" id="GO:0070531">
    <property type="term" value="C:BRCA1-A complex"/>
    <property type="evidence" value="ECO:0007669"/>
    <property type="project" value="TreeGrafter"/>
</dbReference>
<dbReference type="InterPro" id="IPR036770">
    <property type="entry name" value="Ankyrin_rpt-contain_sf"/>
</dbReference>